<dbReference type="GO" id="GO:0007094">
    <property type="term" value="P:mitotic spindle assembly checkpoint signaling"/>
    <property type="evidence" value="ECO:0007669"/>
    <property type="project" value="TreeGrafter"/>
</dbReference>
<feature type="compositionally biased region" description="Acidic residues" evidence="1">
    <location>
        <begin position="453"/>
        <end position="470"/>
    </location>
</feature>
<dbReference type="eggNOG" id="KOG2163">
    <property type="taxonomic scope" value="Eukaryota"/>
</dbReference>
<dbReference type="PANTHER" id="PTHR12205">
    <property type="entry name" value="CENTROMERE/KINETOCHORE PROTEIN ZW10"/>
    <property type="match status" value="1"/>
</dbReference>
<dbReference type="Gene3D" id="1.10.357.150">
    <property type="match status" value="1"/>
</dbReference>
<dbReference type="GO" id="GO:0006888">
    <property type="term" value="P:endoplasmic reticulum to Golgi vesicle-mediated transport"/>
    <property type="evidence" value="ECO:0007669"/>
    <property type="project" value="TreeGrafter"/>
</dbReference>
<dbReference type="OrthoDB" id="534815at2759"/>
<keyword evidence="4" id="KW-1185">Reference proteome</keyword>
<dbReference type="OMA" id="DWIEHIN"/>
<feature type="domain" description="ZW10 C-terminal helical" evidence="2">
    <location>
        <begin position="680"/>
        <end position="820"/>
    </location>
</feature>
<dbReference type="GO" id="GO:0005737">
    <property type="term" value="C:cytoplasm"/>
    <property type="evidence" value="ECO:0007669"/>
    <property type="project" value="GOC"/>
</dbReference>
<evidence type="ECO:0000313" key="3">
    <source>
        <dbReference type="EMBL" id="CCA66727.1"/>
    </source>
</evidence>
<feature type="compositionally biased region" description="Basic and acidic residues" evidence="1">
    <location>
        <begin position="471"/>
        <end position="484"/>
    </location>
</feature>
<protein>
    <recommendedName>
        <fullName evidence="2">ZW10 C-terminal helical domain-containing protein</fullName>
    </recommendedName>
</protein>
<name>G4T5X6_SERID</name>
<dbReference type="GO" id="GO:1990423">
    <property type="term" value="C:RZZ complex"/>
    <property type="evidence" value="ECO:0007669"/>
    <property type="project" value="TreeGrafter"/>
</dbReference>
<gene>
    <name evidence="3" type="ORF">PIIN_00408</name>
</gene>
<dbReference type="HOGENOM" id="CLU_012968_0_0_1"/>
<dbReference type="Proteomes" id="UP000007148">
    <property type="component" value="Unassembled WGS sequence"/>
</dbReference>
<dbReference type="Pfam" id="PF22766">
    <property type="entry name" value="ZW10_C2"/>
    <property type="match status" value="1"/>
</dbReference>
<reference evidence="3 4" key="1">
    <citation type="journal article" date="2011" name="PLoS Pathog.">
        <title>Endophytic Life Strategies Decoded by Genome and Transcriptome Analyses of the Mutualistic Root Symbiont Piriformospora indica.</title>
        <authorList>
            <person name="Zuccaro A."/>
            <person name="Lahrmann U."/>
            <person name="Guldener U."/>
            <person name="Langen G."/>
            <person name="Pfiffi S."/>
            <person name="Biedenkopf D."/>
            <person name="Wong P."/>
            <person name="Samans B."/>
            <person name="Grimm C."/>
            <person name="Basiewicz M."/>
            <person name="Murat C."/>
            <person name="Martin F."/>
            <person name="Kogel K.H."/>
        </authorList>
    </citation>
    <scope>NUCLEOTIDE SEQUENCE [LARGE SCALE GENOMIC DNA]</scope>
    <source>
        <strain evidence="3 4">DSM 11827</strain>
    </source>
</reference>
<evidence type="ECO:0000313" key="4">
    <source>
        <dbReference type="Proteomes" id="UP000007148"/>
    </source>
</evidence>
<proteinExistence type="predicted"/>
<dbReference type="InParanoid" id="G4T5X6"/>
<feature type="region of interest" description="Disordered" evidence="1">
    <location>
        <begin position="412"/>
        <end position="488"/>
    </location>
</feature>
<comment type="caution">
    <text evidence="3">The sequence shown here is derived from an EMBL/GenBank/DDBJ whole genome shotgun (WGS) entry which is preliminary data.</text>
</comment>
<dbReference type="EMBL" id="CAFZ01000005">
    <property type="protein sequence ID" value="CCA66727.1"/>
    <property type="molecule type" value="Genomic_DNA"/>
</dbReference>
<sequence length="824" mass="92183">MAFPIPQHLPRATFQQPETSTTVLTSLADASTVTLELTSELIRKLNEEIQKTENAIHSRIHDDLEAFERQLDTSRSVHRRLTTLHTNVDALYSELEDSENGVIPHIQRALHTHSDLAQRTLNAEVLNTSLQHLDRCKEAYLQLENSISSGDLPKAMEIGARLQTLLDLSPPPLVKSLVLSDLKHLTRSKRDNVLEQLSKAYATCLDLKESSFVIAHHYGSNLTLNDILVSLPSEIIAVNLATLRKDLFSRFINCVLRDNYTVLRVKSTRIDLSASSSQDSFTSLLHLFTFLSEELLPHIPEPHRASFSTAFYNPLCDALQAHLFALVPATIDELPSYLTTLIGVIDFETKITALGFSTGPERRLQAWCQGVQTHYEKKRRTELLERARTIVLSQPSYGVTIEVEVSAKESVKEAASVEPLTDGAEVETANWDFDDEDTTKEVPSIASNKEDAESTEEDGDGWGFDDDEPTVEEKGQESEEKTHDPWGTNGMMLQYHQMMSTRLKPAQTRVVASPETYQVSNVAKEISELAHKILSEGISLLHTRLFAEQGFTSTRASLLMPSTPSVVDLFRALYPVLHSEESQSSLASRLRYSNDCQYLADSCKTLQDVYETNCSTQPDYTTTHSRFEETRGRLEVLATNLREDAIEEEAQSILALVANAGNFVDLGYDVRFTHASDRFRQIKNRITLISKDLQATLTRSVCYQSLGAIVDQVLGLALQDAFALEDIPEAASERIATLCRVLHPLDTLFPEVDGVSTVASYVPLWLKFTYLSDILEGSLMDINGWFDSGLLVDYEPQELSRLIKALFADSPVRANTISKIMRST</sequence>
<dbReference type="InterPro" id="IPR055148">
    <property type="entry name" value="ZW10_C_2"/>
</dbReference>
<dbReference type="PANTHER" id="PTHR12205:SF0">
    <property type="entry name" value="CENTROMERE_KINETOCHORE PROTEIN ZW10 HOMOLOG"/>
    <property type="match status" value="1"/>
</dbReference>
<dbReference type="InterPro" id="IPR046362">
    <property type="entry name" value="Zw10/DSL1_C_sf"/>
</dbReference>
<evidence type="ECO:0000256" key="1">
    <source>
        <dbReference type="SAM" id="MobiDB-lite"/>
    </source>
</evidence>
<dbReference type="AlphaFoldDB" id="G4T5X6"/>
<accession>G4T5X6</accession>
<evidence type="ECO:0000259" key="2">
    <source>
        <dbReference type="Pfam" id="PF22766"/>
    </source>
</evidence>
<dbReference type="STRING" id="1109443.G4T5X6"/>
<organism evidence="3 4">
    <name type="scientific">Serendipita indica (strain DSM 11827)</name>
    <name type="common">Root endophyte fungus</name>
    <name type="synonym">Piriformospora indica</name>
    <dbReference type="NCBI Taxonomy" id="1109443"/>
    <lineage>
        <taxon>Eukaryota</taxon>
        <taxon>Fungi</taxon>
        <taxon>Dikarya</taxon>
        <taxon>Basidiomycota</taxon>
        <taxon>Agaricomycotina</taxon>
        <taxon>Agaricomycetes</taxon>
        <taxon>Sebacinales</taxon>
        <taxon>Serendipitaceae</taxon>
        <taxon>Serendipita</taxon>
    </lineage>
</organism>